<evidence type="ECO:0000256" key="6">
    <source>
        <dbReference type="PROSITE-ProRule" id="PRU00723"/>
    </source>
</evidence>
<dbReference type="InterPro" id="IPR000571">
    <property type="entry name" value="Znf_CCCH"/>
</dbReference>
<reference evidence="9 10" key="1">
    <citation type="journal article" date="2018" name="Proc. Natl. Acad. Sci. U.S.A.">
        <title>Draft genome sequence of Camellia sinensis var. sinensis provides insights into the evolution of the tea genome and tea quality.</title>
        <authorList>
            <person name="Wei C."/>
            <person name="Yang H."/>
            <person name="Wang S."/>
            <person name="Zhao J."/>
            <person name="Liu C."/>
            <person name="Gao L."/>
            <person name="Xia E."/>
            <person name="Lu Y."/>
            <person name="Tai Y."/>
            <person name="She G."/>
            <person name="Sun J."/>
            <person name="Cao H."/>
            <person name="Tong W."/>
            <person name="Gao Q."/>
            <person name="Li Y."/>
            <person name="Deng W."/>
            <person name="Jiang X."/>
            <person name="Wang W."/>
            <person name="Chen Q."/>
            <person name="Zhang S."/>
            <person name="Li H."/>
            <person name="Wu J."/>
            <person name="Wang P."/>
            <person name="Li P."/>
            <person name="Shi C."/>
            <person name="Zheng F."/>
            <person name="Jian J."/>
            <person name="Huang B."/>
            <person name="Shan D."/>
            <person name="Shi M."/>
            <person name="Fang C."/>
            <person name="Yue Y."/>
            <person name="Li F."/>
            <person name="Li D."/>
            <person name="Wei S."/>
            <person name="Han B."/>
            <person name="Jiang C."/>
            <person name="Yin Y."/>
            <person name="Xia T."/>
            <person name="Zhang Z."/>
            <person name="Bennetzen J.L."/>
            <person name="Zhao S."/>
            <person name="Wan X."/>
        </authorList>
    </citation>
    <scope>NUCLEOTIDE SEQUENCE [LARGE SCALE GENOMIC DNA]</scope>
    <source>
        <strain evidence="10">cv. Shuchazao</strain>
        <tissue evidence="9">Leaf</tissue>
    </source>
</reference>
<dbReference type="Gene3D" id="4.10.1000.10">
    <property type="entry name" value="Zinc finger, CCCH-type"/>
    <property type="match status" value="2"/>
</dbReference>
<feature type="domain" description="C3H1-type" evidence="8">
    <location>
        <begin position="68"/>
        <end position="94"/>
    </location>
</feature>
<feature type="compositionally biased region" description="Polar residues" evidence="7">
    <location>
        <begin position="607"/>
        <end position="619"/>
    </location>
</feature>
<gene>
    <name evidence="9" type="ORF">TEA_015277</name>
</gene>
<name>A0A4S4DJI5_CAMSN</name>
<evidence type="ECO:0000256" key="7">
    <source>
        <dbReference type="SAM" id="MobiDB-lite"/>
    </source>
</evidence>
<keyword evidence="3 6" id="KW-0863">Zinc-finger</keyword>
<feature type="compositionally biased region" description="Acidic residues" evidence="7">
    <location>
        <begin position="737"/>
        <end position="746"/>
    </location>
</feature>
<feature type="region of interest" description="Disordered" evidence="7">
    <location>
        <begin position="411"/>
        <end position="533"/>
    </location>
</feature>
<dbReference type="EMBL" id="SDRB02011077">
    <property type="protein sequence ID" value="THG02995.1"/>
    <property type="molecule type" value="Genomic_DNA"/>
</dbReference>
<feature type="compositionally biased region" description="Basic and acidic residues" evidence="7">
    <location>
        <begin position="360"/>
        <end position="370"/>
    </location>
</feature>
<feature type="compositionally biased region" description="Basic and acidic residues" evidence="7">
    <location>
        <begin position="417"/>
        <end position="444"/>
    </location>
</feature>
<dbReference type="SMART" id="SM00356">
    <property type="entry name" value="ZnF_C3H1"/>
    <property type="match status" value="3"/>
</dbReference>
<feature type="zinc finger region" description="C3H1-type" evidence="6">
    <location>
        <begin position="126"/>
        <end position="152"/>
    </location>
</feature>
<sequence>MVGGPPPQQQSQTQPPSTPTAPSAEEEALKRNTDCVYFLASPLTCKKVRFFLYLSGAECEYRHSDIARVNPRDCWYWLNGNCLNPKCAFRHPPLDGLLGTQVPTPVGPSLPPSLTATTPVASNSVKQPVACIFFQKGLCLKGDRCHFLHSPIAVNNKVPQVAVATTVSEPPTLKKAFGGLAKFNQEQKVTQANVPKPAEFLSQVKPLAKFETAPPKNGVAIDRHVPTPPSVLDDQSPPRYKPTNVPAPTNGNSISRSNRVQQVQVPDDHGILNSSRDADEFSREISPGFDVLVDDELRESDYYHNEDPYGRTRGHEGRNLNPMNDFDIGHSVDYDSMVDVDRDMYRDSLGYDSYEHVHGQYAREQRRASSSERMLGGSGHLERRRYPRANSPDQIVELDLRHRLSKQRRVNGLRSVISHDRVRDNTAEDRGYRGSSRRDAHHLPPNESSVSSRLRGRIKLPGRSSSPVNGSDLHPESEMERGRNRGRLSPGRSQISTLQGRLRDRIKGRVQEDVNNEGGSFRAPPPRMRDLINDNNADFAAPKRLSQLKGGKNAEGNEQQMNDQQPFSLGKRKYPKLESHQQSESDLSFEGPKPLSEILKRKRATVPGTSSMSGNIEDSNQMEEKESFMSGLKTATSVTSLVSKEQIKESKSGTADVVGTEGRDVLIPREVNKSADDQYPLQRNESELETEEGMIVDDTIEDHEPETFDQRDGESDYEQVDGEDYNLDEAENGEHEEYLDDEDDDGDDFAKKIGVMFS</sequence>
<evidence type="ECO:0000256" key="2">
    <source>
        <dbReference type="ARBA" id="ARBA00022737"/>
    </source>
</evidence>
<feature type="region of interest" description="Disordered" evidence="7">
    <location>
        <begin position="360"/>
        <end position="389"/>
    </location>
</feature>
<accession>A0A4S4DJI5</accession>
<evidence type="ECO:0000313" key="9">
    <source>
        <dbReference type="EMBL" id="THG02995.1"/>
    </source>
</evidence>
<dbReference type="GO" id="GO:0008270">
    <property type="term" value="F:zinc ion binding"/>
    <property type="evidence" value="ECO:0007669"/>
    <property type="project" value="UniProtKB-KW"/>
</dbReference>
<evidence type="ECO:0000313" key="10">
    <source>
        <dbReference type="Proteomes" id="UP000306102"/>
    </source>
</evidence>
<dbReference type="InterPro" id="IPR036855">
    <property type="entry name" value="Znf_CCCH_sf"/>
</dbReference>
<organism evidence="9 10">
    <name type="scientific">Camellia sinensis var. sinensis</name>
    <name type="common">China tea</name>
    <dbReference type="NCBI Taxonomy" id="542762"/>
    <lineage>
        <taxon>Eukaryota</taxon>
        <taxon>Viridiplantae</taxon>
        <taxon>Streptophyta</taxon>
        <taxon>Embryophyta</taxon>
        <taxon>Tracheophyta</taxon>
        <taxon>Spermatophyta</taxon>
        <taxon>Magnoliopsida</taxon>
        <taxon>eudicotyledons</taxon>
        <taxon>Gunneridae</taxon>
        <taxon>Pentapetalae</taxon>
        <taxon>asterids</taxon>
        <taxon>Ericales</taxon>
        <taxon>Theaceae</taxon>
        <taxon>Camellia</taxon>
    </lineage>
</organism>
<proteinExistence type="predicted"/>
<dbReference type="AlphaFoldDB" id="A0A4S4DJI5"/>
<keyword evidence="10" id="KW-1185">Reference proteome</keyword>
<keyword evidence="1 6" id="KW-0479">Metal-binding</keyword>
<feature type="zinc finger region" description="C3H1-type" evidence="6">
    <location>
        <begin position="68"/>
        <end position="94"/>
    </location>
</feature>
<evidence type="ECO:0000256" key="4">
    <source>
        <dbReference type="ARBA" id="ARBA00022833"/>
    </source>
</evidence>
<keyword evidence="4 6" id="KW-0862">Zinc</keyword>
<evidence type="ECO:0000256" key="3">
    <source>
        <dbReference type="ARBA" id="ARBA00022771"/>
    </source>
</evidence>
<dbReference type="GO" id="GO:0003729">
    <property type="term" value="F:mRNA binding"/>
    <property type="evidence" value="ECO:0007669"/>
    <property type="project" value="TreeGrafter"/>
</dbReference>
<protein>
    <recommendedName>
        <fullName evidence="8">C3H1-type domain-containing protein</fullName>
    </recommendedName>
</protein>
<feature type="region of interest" description="Disordered" evidence="7">
    <location>
        <begin position="1"/>
        <end position="24"/>
    </location>
</feature>
<keyword evidence="5" id="KW-0238">DNA-binding</keyword>
<dbReference type="PANTHER" id="PTHR15725">
    <property type="entry name" value="ZN-FINGER, C-X8-C-X5-C-X3-H TYPE-CONTAINING"/>
    <property type="match status" value="1"/>
</dbReference>
<dbReference type="PROSITE" id="PS50103">
    <property type="entry name" value="ZF_C3H1"/>
    <property type="match status" value="2"/>
</dbReference>
<dbReference type="SUPFAM" id="SSF90229">
    <property type="entry name" value="CCCH zinc finger"/>
    <property type="match status" value="1"/>
</dbReference>
<feature type="compositionally biased region" description="Basic and acidic residues" evidence="7">
    <location>
        <begin position="473"/>
        <end position="483"/>
    </location>
</feature>
<feature type="region of interest" description="Disordered" evidence="7">
    <location>
        <begin position="672"/>
        <end position="691"/>
    </location>
</feature>
<feature type="region of interest" description="Disordered" evidence="7">
    <location>
        <begin position="214"/>
        <end position="261"/>
    </location>
</feature>
<dbReference type="GO" id="GO:0003677">
    <property type="term" value="F:DNA binding"/>
    <property type="evidence" value="ECO:0007669"/>
    <property type="project" value="UniProtKB-KW"/>
</dbReference>
<evidence type="ECO:0000256" key="1">
    <source>
        <dbReference type="ARBA" id="ARBA00022723"/>
    </source>
</evidence>
<feature type="domain" description="C3H1-type" evidence="8">
    <location>
        <begin position="126"/>
        <end position="152"/>
    </location>
</feature>
<dbReference type="Pfam" id="PF00642">
    <property type="entry name" value="zf-CCCH"/>
    <property type="match status" value="1"/>
</dbReference>
<feature type="region of interest" description="Disordered" evidence="7">
    <location>
        <begin position="727"/>
        <end position="746"/>
    </location>
</feature>
<feature type="region of interest" description="Disordered" evidence="7">
    <location>
        <begin position="604"/>
        <end position="630"/>
    </location>
</feature>
<dbReference type="STRING" id="542762.A0A4S4DJI5"/>
<feature type="compositionally biased region" description="Basic and acidic residues" evidence="7">
    <location>
        <begin position="501"/>
        <end position="512"/>
    </location>
</feature>
<comment type="caution">
    <text evidence="9">The sequence shown here is derived from an EMBL/GenBank/DDBJ whole genome shotgun (WGS) entry which is preliminary data.</text>
</comment>
<dbReference type="Pfam" id="PF14608">
    <property type="entry name" value="zf-CCCH_2"/>
    <property type="match status" value="1"/>
</dbReference>
<dbReference type="PANTHER" id="PTHR15725:SF14">
    <property type="entry name" value="ZINC FINGER CCCH DOMAIN-CONTAINING PROTEIN 11A"/>
    <property type="match status" value="1"/>
</dbReference>
<feature type="compositionally biased region" description="Low complexity" evidence="7">
    <location>
        <begin position="9"/>
        <end position="23"/>
    </location>
</feature>
<keyword evidence="2" id="KW-0677">Repeat</keyword>
<dbReference type="FunFam" id="4.10.1000.10:FF:000021">
    <property type="entry name" value="Zinc finger CCCH domain-containing protein 17"/>
    <property type="match status" value="1"/>
</dbReference>
<evidence type="ECO:0000259" key="8">
    <source>
        <dbReference type="PROSITE" id="PS50103"/>
    </source>
</evidence>
<evidence type="ECO:0000256" key="5">
    <source>
        <dbReference type="ARBA" id="ARBA00023125"/>
    </source>
</evidence>
<feature type="compositionally biased region" description="Polar residues" evidence="7">
    <location>
        <begin position="246"/>
        <end position="261"/>
    </location>
</feature>
<dbReference type="Proteomes" id="UP000306102">
    <property type="component" value="Unassembled WGS sequence"/>
</dbReference>